<gene>
    <name evidence="2" type="ORF">HMPREF1090_05750</name>
</gene>
<proteinExistence type="predicted"/>
<protein>
    <submittedName>
        <fullName evidence="2">Uncharacterized protein</fullName>
    </submittedName>
</protein>
<feature type="transmembrane region" description="Helical" evidence="1">
    <location>
        <begin position="6"/>
        <end position="28"/>
    </location>
</feature>
<feature type="transmembrane region" description="Helical" evidence="1">
    <location>
        <begin position="60"/>
        <end position="78"/>
    </location>
</feature>
<keyword evidence="1" id="KW-0472">Membrane</keyword>
<name>A0A0E2H1J0_9FIRM</name>
<accession>A0A0E2H1J0</accession>
<evidence type="ECO:0000313" key="2">
    <source>
        <dbReference type="EMBL" id="ENZ05167.1"/>
    </source>
</evidence>
<dbReference type="PATRIC" id="fig|999408.3.peg.6156"/>
<dbReference type="RefSeq" id="WP_002595134.1">
    <property type="nucleotide sequence ID" value="NZ_KB851004.1"/>
</dbReference>
<keyword evidence="1" id="KW-1133">Transmembrane helix</keyword>
<dbReference type="Gene3D" id="1.10.150.280">
    <property type="entry name" value="AF1531-like domain"/>
    <property type="match status" value="1"/>
</dbReference>
<feature type="transmembrane region" description="Helical" evidence="1">
    <location>
        <begin position="99"/>
        <end position="118"/>
    </location>
</feature>
<evidence type="ECO:0000313" key="3">
    <source>
        <dbReference type="Proteomes" id="UP000013085"/>
    </source>
</evidence>
<comment type="caution">
    <text evidence="2">The sequence shown here is derived from an EMBL/GenBank/DDBJ whole genome shotgun (WGS) entry which is preliminary data.</text>
</comment>
<dbReference type="SUPFAM" id="SSF47781">
    <property type="entry name" value="RuvA domain 2-like"/>
    <property type="match status" value="1"/>
</dbReference>
<organism evidence="2 3">
    <name type="scientific">[Clostridium] clostridioforme 90A8</name>
    <dbReference type="NCBI Taxonomy" id="999408"/>
    <lineage>
        <taxon>Bacteria</taxon>
        <taxon>Bacillati</taxon>
        <taxon>Bacillota</taxon>
        <taxon>Clostridia</taxon>
        <taxon>Lachnospirales</taxon>
        <taxon>Lachnospiraceae</taxon>
        <taxon>Enterocloster</taxon>
    </lineage>
</organism>
<dbReference type="Pfam" id="PF12836">
    <property type="entry name" value="HHH_3"/>
    <property type="match status" value="1"/>
</dbReference>
<dbReference type="HOGENOM" id="CLU_596787_0_0_9"/>
<dbReference type="EMBL" id="AGYR01000083">
    <property type="protein sequence ID" value="ENZ05167.1"/>
    <property type="molecule type" value="Genomic_DNA"/>
</dbReference>
<dbReference type="InterPro" id="IPR010994">
    <property type="entry name" value="RuvA_2-like"/>
</dbReference>
<evidence type="ECO:0000256" key="1">
    <source>
        <dbReference type="SAM" id="Phobius"/>
    </source>
</evidence>
<feature type="transmembrane region" description="Helical" evidence="1">
    <location>
        <begin position="130"/>
        <end position="148"/>
    </location>
</feature>
<dbReference type="AlphaFoldDB" id="A0A0E2H1J0"/>
<dbReference type="Proteomes" id="UP000013085">
    <property type="component" value="Unassembled WGS sequence"/>
</dbReference>
<feature type="transmembrane region" description="Helical" evidence="1">
    <location>
        <begin position="37"/>
        <end position="54"/>
    </location>
</feature>
<keyword evidence="1" id="KW-0812">Transmembrane</keyword>
<reference evidence="2 3" key="1">
    <citation type="submission" date="2013-01" db="EMBL/GenBank/DDBJ databases">
        <title>The Genome Sequence of Clostridium clostridioforme 90A8.</title>
        <authorList>
            <consortium name="The Broad Institute Genome Sequencing Platform"/>
            <person name="Earl A."/>
            <person name="Ward D."/>
            <person name="Feldgarden M."/>
            <person name="Gevers D."/>
            <person name="Courvalin P."/>
            <person name="Lambert T."/>
            <person name="Walker B."/>
            <person name="Young S.K."/>
            <person name="Zeng Q."/>
            <person name="Gargeya S."/>
            <person name="Fitzgerald M."/>
            <person name="Haas B."/>
            <person name="Abouelleil A."/>
            <person name="Alvarado L."/>
            <person name="Arachchi H.M."/>
            <person name="Berlin A.M."/>
            <person name="Chapman S.B."/>
            <person name="Dewar J."/>
            <person name="Goldberg J."/>
            <person name="Griggs A."/>
            <person name="Gujja S."/>
            <person name="Hansen M."/>
            <person name="Howarth C."/>
            <person name="Imamovic A."/>
            <person name="Larimer J."/>
            <person name="McCowan C."/>
            <person name="Murphy C."/>
            <person name="Neiman D."/>
            <person name="Pearson M."/>
            <person name="Priest M."/>
            <person name="Roberts A."/>
            <person name="Saif S."/>
            <person name="Shea T."/>
            <person name="Sisk P."/>
            <person name="Sykes S."/>
            <person name="Wortman J."/>
            <person name="Nusbaum C."/>
            <person name="Birren B."/>
        </authorList>
    </citation>
    <scope>NUCLEOTIDE SEQUENCE [LARGE SCALE GENOMIC DNA]</scope>
    <source>
        <strain evidence="2 3">90A8</strain>
    </source>
</reference>
<sequence>MGWIIGFFKIIFIFCFIIGSVIAIGYVFNKLVESGEISKNLGLVVVLAACVIMIPAADMAIIEIGITVIYAITARAFLQQYKGLGEEYRKLEKVHKDLEVCWACLYAYIIPAAMLSMSELRYAFPVEIKGFLWYLVAALLCCAFLPVVQIENIKQRIAKVLAQIDRFKFISHYEINEIVENLAGDSPSADELKQKKDEVIELVKYFEETGRITAVGGDDSDVMLYLETACFRNIKSEIETNCKDKDILNIGEMVRRLKETIKLSPELLEGLIYALLSVQRDYESYGVFCISKEGSRAIIDVLDCEYVTGRKNEREISEQFGLTEDALAEFIIAHDYVVSTGSDIEPEMEEGPASMHQEAEAVVENRTIDINTCNEKDFLEIPSVNIVAAKKLVDYRKKQNGFQNIDEFMQISQIKPHISDKVRAMLICGTYQNQDDMQVDVDKRNKRKIRFNGRLVEY</sequence>